<evidence type="ECO:0000313" key="2">
    <source>
        <dbReference type="Proteomes" id="UP000559182"/>
    </source>
</evidence>
<keyword evidence="2" id="KW-1185">Reference proteome</keyword>
<protein>
    <submittedName>
        <fullName evidence="1">Uncharacterized protein YjeT (DUF2065 family)</fullName>
    </submittedName>
</protein>
<dbReference type="RefSeq" id="WP_183320734.1">
    <property type="nucleotide sequence ID" value="NZ_JACHVQ010000001.1"/>
</dbReference>
<name>A0A839NDG6_9MICO</name>
<dbReference type="AlphaFoldDB" id="A0A839NDG6"/>
<dbReference type="Proteomes" id="UP000559182">
    <property type="component" value="Unassembled WGS sequence"/>
</dbReference>
<organism evidence="1 2">
    <name type="scientific">Flexivirga oryzae</name>
    <dbReference type="NCBI Taxonomy" id="1794944"/>
    <lineage>
        <taxon>Bacteria</taxon>
        <taxon>Bacillati</taxon>
        <taxon>Actinomycetota</taxon>
        <taxon>Actinomycetes</taxon>
        <taxon>Micrococcales</taxon>
        <taxon>Dermacoccaceae</taxon>
        <taxon>Flexivirga</taxon>
    </lineage>
</organism>
<dbReference type="EMBL" id="JACHVQ010000001">
    <property type="protein sequence ID" value="MBB2892582.1"/>
    <property type="molecule type" value="Genomic_DNA"/>
</dbReference>
<sequence length="187" mass="19951">MRRSIPRGAVSSAAILGCLLLVLAGVLWFVHYQDNRRSVQTVSRLPAPPTAHRLHGYCDPPVWSPSVADGRGGLVTADPHPTGAVVYWLPGSNASRCHVVVAKLTEAQASSLATDVRNSVVRKGTYACPNDDGSAAWIFFRYADRSDFEVVDAQLTGCTFASAPHRGSVGPAWRGTVELDALRPAGT</sequence>
<proteinExistence type="predicted"/>
<reference evidence="1 2" key="1">
    <citation type="submission" date="2020-08" db="EMBL/GenBank/DDBJ databases">
        <title>Sequencing the genomes of 1000 actinobacteria strains.</title>
        <authorList>
            <person name="Klenk H.-P."/>
        </authorList>
    </citation>
    <scope>NUCLEOTIDE SEQUENCE [LARGE SCALE GENOMIC DNA]</scope>
    <source>
        <strain evidence="1 2">DSM 105369</strain>
    </source>
</reference>
<comment type="caution">
    <text evidence="1">The sequence shown here is derived from an EMBL/GenBank/DDBJ whole genome shotgun (WGS) entry which is preliminary data.</text>
</comment>
<accession>A0A839NDG6</accession>
<gene>
    <name evidence="1" type="ORF">FHU39_002566</name>
</gene>
<evidence type="ECO:0000313" key="1">
    <source>
        <dbReference type="EMBL" id="MBB2892582.1"/>
    </source>
</evidence>
<dbReference type="PROSITE" id="PS51257">
    <property type="entry name" value="PROKAR_LIPOPROTEIN"/>
    <property type="match status" value="1"/>
</dbReference>